<dbReference type="GO" id="GO:0016787">
    <property type="term" value="F:hydrolase activity"/>
    <property type="evidence" value="ECO:0007669"/>
    <property type="project" value="UniProtKB-KW"/>
</dbReference>
<evidence type="ECO:0000313" key="6">
    <source>
        <dbReference type="EMBL" id="SDG44802.1"/>
    </source>
</evidence>
<reference evidence="6 7" key="1">
    <citation type="submission" date="2016-10" db="EMBL/GenBank/DDBJ databases">
        <authorList>
            <person name="de Groot N.N."/>
        </authorList>
    </citation>
    <scope>NUCLEOTIDE SEQUENCE [LARGE SCALE GENOMIC DNA]</scope>
    <source>
        <strain evidence="6 7">CPCC 201354</strain>
    </source>
</reference>
<protein>
    <submittedName>
        <fullName evidence="6">PIN domain-containing protein</fullName>
    </submittedName>
</protein>
<dbReference type="InterPro" id="IPR029060">
    <property type="entry name" value="PIN-like_dom_sf"/>
</dbReference>
<evidence type="ECO:0000256" key="4">
    <source>
        <dbReference type="ARBA" id="ARBA00022842"/>
    </source>
</evidence>
<evidence type="ECO:0000256" key="2">
    <source>
        <dbReference type="ARBA" id="ARBA00022723"/>
    </source>
</evidence>
<proteinExistence type="predicted"/>
<gene>
    <name evidence="6" type="ORF">SAMN05421505_104187</name>
</gene>
<sequence length="138" mass="15320">MARTRSRLSTGTVVLDCEGLVKWCEADQRVTAFVREAQDNDFRVVVSAMTPIEAQGVRVKSDRLRWYLSRLKIEPVTEDIASRAIELLRGARLHGHKYAIDAVVAATALRSVRPVIVLTSDEDDMSKLCGKAVQVVPV</sequence>
<dbReference type="AlphaFoldDB" id="A0A1G7UB58"/>
<evidence type="ECO:0000256" key="3">
    <source>
        <dbReference type="ARBA" id="ARBA00022801"/>
    </source>
</evidence>
<keyword evidence="4" id="KW-0460">Magnesium</keyword>
<dbReference type="OrthoDB" id="3292949at2"/>
<dbReference type="GO" id="GO:0004518">
    <property type="term" value="F:nuclease activity"/>
    <property type="evidence" value="ECO:0007669"/>
    <property type="project" value="UniProtKB-KW"/>
</dbReference>
<feature type="domain" description="PIN" evidence="5">
    <location>
        <begin position="32"/>
        <end position="128"/>
    </location>
</feature>
<keyword evidence="1" id="KW-0540">Nuclease</keyword>
<keyword evidence="3" id="KW-0378">Hydrolase</keyword>
<name>A0A1G7UB58_9ACTN</name>
<keyword evidence="7" id="KW-1185">Reference proteome</keyword>
<dbReference type="GO" id="GO:0046872">
    <property type="term" value="F:metal ion binding"/>
    <property type="evidence" value="ECO:0007669"/>
    <property type="project" value="UniProtKB-KW"/>
</dbReference>
<dbReference type="InterPro" id="IPR002716">
    <property type="entry name" value="PIN_dom"/>
</dbReference>
<dbReference type="EMBL" id="FNCN01000004">
    <property type="protein sequence ID" value="SDG44802.1"/>
    <property type="molecule type" value="Genomic_DNA"/>
</dbReference>
<dbReference type="Pfam" id="PF01850">
    <property type="entry name" value="PIN"/>
    <property type="match status" value="1"/>
</dbReference>
<dbReference type="STRING" id="504805.SAMN05421505_104187"/>
<accession>A0A1G7UB58</accession>
<keyword evidence="2" id="KW-0479">Metal-binding</keyword>
<dbReference type="Proteomes" id="UP000198923">
    <property type="component" value="Unassembled WGS sequence"/>
</dbReference>
<organism evidence="6 7">
    <name type="scientific">Sinosporangium album</name>
    <dbReference type="NCBI Taxonomy" id="504805"/>
    <lineage>
        <taxon>Bacteria</taxon>
        <taxon>Bacillati</taxon>
        <taxon>Actinomycetota</taxon>
        <taxon>Actinomycetes</taxon>
        <taxon>Streptosporangiales</taxon>
        <taxon>Streptosporangiaceae</taxon>
        <taxon>Sinosporangium</taxon>
    </lineage>
</organism>
<evidence type="ECO:0000313" key="7">
    <source>
        <dbReference type="Proteomes" id="UP000198923"/>
    </source>
</evidence>
<dbReference type="SUPFAM" id="SSF88723">
    <property type="entry name" value="PIN domain-like"/>
    <property type="match status" value="1"/>
</dbReference>
<evidence type="ECO:0000259" key="5">
    <source>
        <dbReference type="Pfam" id="PF01850"/>
    </source>
</evidence>
<evidence type="ECO:0000256" key="1">
    <source>
        <dbReference type="ARBA" id="ARBA00022722"/>
    </source>
</evidence>
<dbReference type="Gene3D" id="3.40.50.1010">
    <property type="entry name" value="5'-nuclease"/>
    <property type="match status" value="1"/>
</dbReference>